<dbReference type="EMBL" id="AE017194">
    <property type="protein sequence ID" value="AAS43421.1"/>
    <property type="molecule type" value="Genomic_DNA"/>
</dbReference>
<protein>
    <submittedName>
        <fullName evidence="1">Uncharacterized protein</fullName>
    </submittedName>
</protein>
<sequence length="45" mass="5506">MLKVKLILNKCGNLIMKNGKEIQWSPFSFPMIIREIFMIRFEWFN</sequence>
<evidence type="ECO:0000313" key="1">
    <source>
        <dbReference type="EMBL" id="AAS43421.1"/>
    </source>
</evidence>
<reference evidence="1 2" key="1">
    <citation type="journal article" date="2004" name="Nucleic Acids Res.">
        <title>The genome sequence of Bacillus cereus ATCC 10987 reveals metabolic adaptations and a large plasmid related to Bacillus anthracis pXO1.</title>
        <authorList>
            <person name="Rasko D.A."/>
            <person name="Ravel J."/>
            <person name="Okstad O.A."/>
            <person name="Helgason E."/>
            <person name="Cer R.Z."/>
            <person name="Jiang L."/>
            <person name="Shores K.A."/>
            <person name="Fouts D.E."/>
            <person name="Tourasse N.J."/>
            <person name="Angiuoli S.V."/>
            <person name="Kolonay J."/>
            <person name="Nelson W.C."/>
            <person name="Kolsto A.-B."/>
            <person name="Fraser C.M."/>
            <person name="Read T.D."/>
        </authorList>
    </citation>
    <scope>NUCLEOTIDE SEQUENCE [LARGE SCALE GENOMIC DNA]</scope>
    <source>
        <strain evidence="2">ATCC 10987 / NRS 248</strain>
    </source>
</reference>
<name>Q72ZZ7_BACC1</name>
<organism evidence="1 2">
    <name type="scientific">Bacillus cereus (strain ATCC 10987 / NRS 248)</name>
    <dbReference type="NCBI Taxonomy" id="222523"/>
    <lineage>
        <taxon>Bacteria</taxon>
        <taxon>Bacillati</taxon>
        <taxon>Bacillota</taxon>
        <taxon>Bacilli</taxon>
        <taxon>Bacillales</taxon>
        <taxon>Bacillaceae</taxon>
        <taxon>Bacillus</taxon>
        <taxon>Bacillus cereus group</taxon>
    </lineage>
</organism>
<proteinExistence type="predicted"/>
<dbReference type="HOGENOM" id="CLU_3195679_0_0_9"/>
<dbReference type="Proteomes" id="UP000002527">
    <property type="component" value="Chromosome"/>
</dbReference>
<gene>
    <name evidence="1" type="ordered locus">BCE_4520</name>
</gene>
<accession>Q72ZZ7</accession>
<dbReference type="KEGG" id="bca:BCE_4520"/>
<dbReference type="AlphaFoldDB" id="Q72ZZ7"/>
<evidence type="ECO:0000313" key="2">
    <source>
        <dbReference type="Proteomes" id="UP000002527"/>
    </source>
</evidence>